<dbReference type="EMBL" id="CAAALY010044652">
    <property type="protein sequence ID" value="VEL20085.1"/>
    <property type="molecule type" value="Genomic_DNA"/>
</dbReference>
<dbReference type="Proteomes" id="UP000784294">
    <property type="component" value="Unassembled WGS sequence"/>
</dbReference>
<name>A0A448WTZ1_9PLAT</name>
<sequence>MSRQRRPPGVHLFGQLTEGSKTKVAGLGVKMWSRNMVWWKASDWRQRIGPFVFETRDKQRRWREASQITCASSS</sequence>
<organism evidence="1 2">
    <name type="scientific">Protopolystoma xenopodis</name>
    <dbReference type="NCBI Taxonomy" id="117903"/>
    <lineage>
        <taxon>Eukaryota</taxon>
        <taxon>Metazoa</taxon>
        <taxon>Spiralia</taxon>
        <taxon>Lophotrochozoa</taxon>
        <taxon>Platyhelminthes</taxon>
        <taxon>Monogenea</taxon>
        <taxon>Polyopisthocotylea</taxon>
        <taxon>Polystomatidea</taxon>
        <taxon>Polystomatidae</taxon>
        <taxon>Protopolystoma</taxon>
    </lineage>
</organism>
<comment type="caution">
    <text evidence="1">The sequence shown here is derived from an EMBL/GenBank/DDBJ whole genome shotgun (WGS) entry which is preliminary data.</text>
</comment>
<gene>
    <name evidence="1" type="ORF">PXEA_LOCUS13525</name>
</gene>
<proteinExistence type="predicted"/>
<protein>
    <submittedName>
        <fullName evidence="1">Uncharacterized protein</fullName>
    </submittedName>
</protein>
<evidence type="ECO:0000313" key="1">
    <source>
        <dbReference type="EMBL" id="VEL20085.1"/>
    </source>
</evidence>
<evidence type="ECO:0000313" key="2">
    <source>
        <dbReference type="Proteomes" id="UP000784294"/>
    </source>
</evidence>
<dbReference type="AlphaFoldDB" id="A0A448WTZ1"/>
<accession>A0A448WTZ1</accession>
<reference evidence="1" key="1">
    <citation type="submission" date="2018-11" db="EMBL/GenBank/DDBJ databases">
        <authorList>
            <consortium name="Pathogen Informatics"/>
        </authorList>
    </citation>
    <scope>NUCLEOTIDE SEQUENCE</scope>
</reference>
<keyword evidence="2" id="KW-1185">Reference proteome</keyword>